<keyword evidence="1 4" id="KW-0378">Hydrolase</keyword>
<evidence type="ECO:0000313" key="5">
    <source>
        <dbReference type="Proteomes" id="UP001058271"/>
    </source>
</evidence>
<dbReference type="EMBL" id="CP073721">
    <property type="protein sequence ID" value="UWZ39293.1"/>
    <property type="molecule type" value="Genomic_DNA"/>
</dbReference>
<dbReference type="Gene3D" id="3.40.50.1820">
    <property type="entry name" value="alpha/beta hydrolase"/>
    <property type="match status" value="1"/>
</dbReference>
<sequence length="340" mass="36008">MTAILRTGRAALTIALTCVTLLFGMAQPANARATRTCSSYSLPVRIADPGPADQTLWGQLCYPGTVRPRIVQLLVHGATYNHLYWDFPAGNGYYSYVNAATAAGYATFNVDRIGAGNSSHPSSDRLTMQAYAVAMHDAVTALRSGSLDGHAFSGVVWVGHSMGAALAWYEIPRYHDVDAAILTSALHGTPNPEGIAIFYPATSDPKFAGSGLDAGYITTQPGQRGYFYDPATTAPAVLTVDEANKDVVAVAPSAAPATPYDITVPVLLVDGATDRAQCPAATEYDCTDQASVLAYESQFYLPQAHLEVHMIPHTGHNVALSTTASVADAVMLAWIRSHVS</sequence>
<dbReference type="Proteomes" id="UP001058271">
    <property type="component" value="Chromosome"/>
</dbReference>
<feature type="domain" description="AB hydrolase-1" evidence="3">
    <location>
        <begin position="73"/>
        <end position="329"/>
    </location>
</feature>
<feature type="signal peptide" evidence="2">
    <location>
        <begin position="1"/>
        <end position="31"/>
    </location>
</feature>
<feature type="chain" id="PRO_5046172281" evidence="2">
    <location>
        <begin position="32"/>
        <end position="340"/>
    </location>
</feature>
<organism evidence="4 5">
    <name type="scientific">Dactylosporangium roseum</name>
    <dbReference type="NCBI Taxonomy" id="47989"/>
    <lineage>
        <taxon>Bacteria</taxon>
        <taxon>Bacillati</taxon>
        <taxon>Actinomycetota</taxon>
        <taxon>Actinomycetes</taxon>
        <taxon>Micromonosporales</taxon>
        <taxon>Micromonosporaceae</taxon>
        <taxon>Dactylosporangium</taxon>
    </lineage>
</organism>
<dbReference type="PANTHER" id="PTHR43798:SF31">
    <property type="entry name" value="AB HYDROLASE SUPERFAMILY PROTEIN YCLE"/>
    <property type="match status" value="1"/>
</dbReference>
<evidence type="ECO:0000313" key="4">
    <source>
        <dbReference type="EMBL" id="UWZ39293.1"/>
    </source>
</evidence>
<dbReference type="RefSeq" id="WP_260728692.1">
    <property type="nucleotide sequence ID" value="NZ_BAAABS010000047.1"/>
</dbReference>
<dbReference type="SUPFAM" id="SSF53474">
    <property type="entry name" value="alpha/beta-Hydrolases"/>
    <property type="match status" value="1"/>
</dbReference>
<evidence type="ECO:0000259" key="3">
    <source>
        <dbReference type="Pfam" id="PF12697"/>
    </source>
</evidence>
<gene>
    <name evidence="4" type="ORF">Drose_14265</name>
</gene>
<dbReference type="InterPro" id="IPR050266">
    <property type="entry name" value="AB_hydrolase_sf"/>
</dbReference>
<dbReference type="PANTHER" id="PTHR43798">
    <property type="entry name" value="MONOACYLGLYCEROL LIPASE"/>
    <property type="match status" value="1"/>
</dbReference>
<name>A0ABY5ZB16_9ACTN</name>
<dbReference type="InterPro" id="IPR000073">
    <property type="entry name" value="AB_hydrolase_1"/>
</dbReference>
<dbReference type="GO" id="GO:0016787">
    <property type="term" value="F:hydrolase activity"/>
    <property type="evidence" value="ECO:0007669"/>
    <property type="project" value="UniProtKB-KW"/>
</dbReference>
<dbReference type="Pfam" id="PF12697">
    <property type="entry name" value="Abhydrolase_6"/>
    <property type="match status" value="1"/>
</dbReference>
<keyword evidence="2" id="KW-0732">Signal</keyword>
<evidence type="ECO:0000256" key="2">
    <source>
        <dbReference type="SAM" id="SignalP"/>
    </source>
</evidence>
<evidence type="ECO:0000256" key="1">
    <source>
        <dbReference type="ARBA" id="ARBA00022801"/>
    </source>
</evidence>
<dbReference type="InterPro" id="IPR029058">
    <property type="entry name" value="AB_hydrolase_fold"/>
</dbReference>
<protein>
    <submittedName>
        <fullName evidence="4">Alpha/beta hydrolase</fullName>
    </submittedName>
</protein>
<keyword evidence="5" id="KW-1185">Reference proteome</keyword>
<proteinExistence type="predicted"/>
<accession>A0ABY5ZB16</accession>
<reference evidence="4" key="1">
    <citation type="submission" date="2021-04" db="EMBL/GenBank/DDBJ databases">
        <title>Biosynthetic gene clusters of Dactylosporangioum roseum.</title>
        <authorList>
            <person name="Hartkoorn R.C."/>
            <person name="Beaudoing E."/>
            <person name="Hot D."/>
            <person name="Moureu S."/>
        </authorList>
    </citation>
    <scope>NUCLEOTIDE SEQUENCE</scope>
    <source>
        <strain evidence="4">NRRL B-16295</strain>
    </source>
</reference>